<name>A0ABU2TTJ1_9ACTN</name>
<reference evidence="2" key="1">
    <citation type="submission" date="2023-07" db="EMBL/GenBank/DDBJ databases">
        <title>30 novel species of actinomycetes from the DSMZ collection.</title>
        <authorList>
            <person name="Nouioui I."/>
        </authorList>
    </citation>
    <scope>NUCLEOTIDE SEQUENCE [LARGE SCALE GENOMIC DNA]</scope>
    <source>
        <strain evidence="2">DSM 41699</strain>
    </source>
</reference>
<comment type="caution">
    <text evidence="1">The sequence shown here is derived from an EMBL/GenBank/DDBJ whole genome shotgun (WGS) entry which is preliminary data.</text>
</comment>
<dbReference type="EMBL" id="JAVREY010000013">
    <property type="protein sequence ID" value="MDT0464231.1"/>
    <property type="molecule type" value="Genomic_DNA"/>
</dbReference>
<proteinExistence type="predicted"/>
<accession>A0ABU2TTJ1</accession>
<gene>
    <name evidence="1" type="ORF">RM764_14555</name>
</gene>
<evidence type="ECO:0000313" key="2">
    <source>
        <dbReference type="Proteomes" id="UP001183809"/>
    </source>
</evidence>
<sequence length="46" mass="4942">MAIRVPPLAKPAGVRKGRVVRGTMVCPRADRSISVPVERVMEGGLQ</sequence>
<keyword evidence="2" id="KW-1185">Reference proteome</keyword>
<dbReference type="RefSeq" id="WP_311695307.1">
    <property type="nucleotide sequence ID" value="NZ_JAVREY010000013.1"/>
</dbReference>
<organism evidence="1 2">
    <name type="scientific">Streptomyces gibsoniae</name>
    <dbReference type="NCBI Taxonomy" id="3075529"/>
    <lineage>
        <taxon>Bacteria</taxon>
        <taxon>Bacillati</taxon>
        <taxon>Actinomycetota</taxon>
        <taxon>Actinomycetes</taxon>
        <taxon>Kitasatosporales</taxon>
        <taxon>Streptomycetaceae</taxon>
        <taxon>Streptomyces</taxon>
    </lineage>
</organism>
<evidence type="ECO:0000313" key="1">
    <source>
        <dbReference type="EMBL" id="MDT0464231.1"/>
    </source>
</evidence>
<dbReference type="Proteomes" id="UP001183809">
    <property type="component" value="Unassembled WGS sequence"/>
</dbReference>
<protein>
    <submittedName>
        <fullName evidence="1">Uncharacterized protein</fullName>
    </submittedName>
</protein>